<comment type="caution">
    <text evidence="1">The sequence shown here is derived from an EMBL/GenBank/DDBJ whole genome shotgun (WGS) entry which is preliminary data.</text>
</comment>
<organism evidence="1 2">
    <name type="scientific">Ktedonobacter robiniae</name>
    <dbReference type="NCBI Taxonomy" id="2778365"/>
    <lineage>
        <taxon>Bacteria</taxon>
        <taxon>Bacillati</taxon>
        <taxon>Chloroflexota</taxon>
        <taxon>Ktedonobacteria</taxon>
        <taxon>Ktedonobacterales</taxon>
        <taxon>Ktedonobacteraceae</taxon>
        <taxon>Ktedonobacter</taxon>
    </lineage>
</organism>
<keyword evidence="2" id="KW-1185">Reference proteome</keyword>
<evidence type="ECO:0000313" key="1">
    <source>
        <dbReference type="EMBL" id="GHO58284.1"/>
    </source>
</evidence>
<sequence length="159" mass="18006">MFEQMMQNRVRWRIPSPFYQGCRSIIAQLARLVAHPVGYVTLWEQADVPSLVALLREDAWFTMPPLPVWYQGRAAITLLLQTHLFTLGLQWRLLPTHANGSPAFGLYRREAFADDYQLFGLVVLGVEGEQIVSLIAFLEVSSLSFFALPLTLPRVCAEG</sequence>
<dbReference type="InterPro" id="IPR032710">
    <property type="entry name" value="NTF2-like_dom_sf"/>
</dbReference>
<protein>
    <submittedName>
        <fullName evidence="1">Uncharacterized protein</fullName>
    </submittedName>
</protein>
<accession>A0ABQ3V058</accession>
<dbReference type="Proteomes" id="UP000654345">
    <property type="component" value="Unassembled WGS sequence"/>
</dbReference>
<dbReference type="RefSeq" id="WP_201374611.1">
    <property type="nucleotide sequence ID" value="NZ_BNJG01000003.1"/>
</dbReference>
<name>A0ABQ3V058_9CHLR</name>
<reference evidence="1 2" key="1">
    <citation type="journal article" date="2021" name="Int. J. Syst. Evol. Microbiol.">
        <title>Reticulibacter mediterranei gen. nov., sp. nov., within the new family Reticulibacteraceae fam. nov., and Ktedonospora formicarum gen. nov., sp. nov., Ktedonobacter robiniae sp. nov., Dictyobacter formicarum sp. nov. and Dictyobacter arantiisoli sp. nov., belonging to the class Ktedonobacteria.</title>
        <authorList>
            <person name="Yabe S."/>
            <person name="Zheng Y."/>
            <person name="Wang C.M."/>
            <person name="Sakai Y."/>
            <person name="Abe K."/>
            <person name="Yokota A."/>
            <person name="Donadio S."/>
            <person name="Cavaletti L."/>
            <person name="Monciardini P."/>
        </authorList>
    </citation>
    <scope>NUCLEOTIDE SEQUENCE [LARGE SCALE GENOMIC DNA]</scope>
    <source>
        <strain evidence="1 2">SOSP1-30</strain>
    </source>
</reference>
<gene>
    <name evidence="1" type="ORF">KSB_67590</name>
</gene>
<dbReference type="EMBL" id="BNJG01000003">
    <property type="protein sequence ID" value="GHO58284.1"/>
    <property type="molecule type" value="Genomic_DNA"/>
</dbReference>
<dbReference type="Gene3D" id="3.10.450.50">
    <property type="match status" value="1"/>
</dbReference>
<dbReference type="SUPFAM" id="SSF54427">
    <property type="entry name" value="NTF2-like"/>
    <property type="match status" value="1"/>
</dbReference>
<evidence type="ECO:0000313" key="2">
    <source>
        <dbReference type="Proteomes" id="UP000654345"/>
    </source>
</evidence>
<proteinExistence type="predicted"/>